<organism evidence="1 2">
    <name type="scientific">Metarhizium album (strain ARSEF 1941)</name>
    <dbReference type="NCBI Taxonomy" id="1081103"/>
    <lineage>
        <taxon>Eukaryota</taxon>
        <taxon>Fungi</taxon>
        <taxon>Dikarya</taxon>
        <taxon>Ascomycota</taxon>
        <taxon>Pezizomycotina</taxon>
        <taxon>Sordariomycetes</taxon>
        <taxon>Hypocreomycetidae</taxon>
        <taxon>Hypocreales</taxon>
        <taxon>Clavicipitaceae</taxon>
        <taxon>Metarhizium</taxon>
    </lineage>
</organism>
<dbReference type="Proteomes" id="UP000030816">
    <property type="component" value="Unassembled WGS sequence"/>
</dbReference>
<evidence type="ECO:0000313" key="1">
    <source>
        <dbReference type="EMBL" id="KHN99718.1"/>
    </source>
</evidence>
<dbReference type="PANTHER" id="PTHR35179:SF2">
    <property type="entry name" value="START DOMAIN-CONTAINING PROTEIN"/>
    <property type="match status" value="1"/>
</dbReference>
<gene>
    <name evidence="1" type="ORF">MAM_02571</name>
</gene>
<evidence type="ECO:0008006" key="3">
    <source>
        <dbReference type="Google" id="ProtNLM"/>
    </source>
</evidence>
<evidence type="ECO:0000313" key="2">
    <source>
        <dbReference type="Proteomes" id="UP000030816"/>
    </source>
</evidence>
<dbReference type="AlphaFoldDB" id="A0A0B2X099"/>
<comment type="caution">
    <text evidence="1">The sequence shown here is derived from an EMBL/GenBank/DDBJ whole genome shotgun (WGS) entry which is preliminary data.</text>
</comment>
<dbReference type="EMBL" id="AZHE01000004">
    <property type="protein sequence ID" value="KHN99718.1"/>
    <property type="molecule type" value="Genomic_DNA"/>
</dbReference>
<keyword evidence="2" id="KW-1185">Reference proteome</keyword>
<reference evidence="1 2" key="1">
    <citation type="journal article" date="2014" name="Proc. Natl. Acad. Sci. U.S.A.">
        <title>Trajectory and genomic determinants of fungal-pathogen speciation and host adaptation.</title>
        <authorList>
            <person name="Hu X."/>
            <person name="Xiao G."/>
            <person name="Zheng P."/>
            <person name="Shang Y."/>
            <person name="Su Y."/>
            <person name="Zhang X."/>
            <person name="Liu X."/>
            <person name="Zhan S."/>
            <person name="St Leger R.J."/>
            <person name="Wang C."/>
        </authorList>
    </citation>
    <scope>NUCLEOTIDE SEQUENCE [LARGE SCALE GENOMIC DNA]</scope>
    <source>
        <strain evidence="1 2">ARSEF 1941</strain>
    </source>
</reference>
<dbReference type="RefSeq" id="XP_040680784.1">
    <property type="nucleotide sequence ID" value="XM_040821370.1"/>
</dbReference>
<sequence>MQMHPVPRHVDVFACGSTLRNLLKFLQGRDSPFRMLVEVVAGTVHLIRRENTPKERIPGVRGYGHTFPEAFTTWEADVKRSLSHQRIVSYRFCGLDMMVRFEGDGYIRSEKTRLETATESDMLDQLDSLSVDREGKETNTDNTESILHIGNVGVEIEPDDVFDLKTRSVKRQGEDILGEELPRLWVTQIPKFILAFHERGLFTDVRIQSVKERVQDWEVQNESLLRGLFHLLSHIVDIAGDYEDSELEIVRPAGGGLEIRERGSDAGKVLSDSVRRRWATWLREGENAAQAVACDLEDASEEDSDQEADYTACDAECAYCGKCNY</sequence>
<dbReference type="OrthoDB" id="5393654at2759"/>
<dbReference type="STRING" id="1081103.A0A0B2X099"/>
<accession>A0A0B2X099</accession>
<protein>
    <recommendedName>
        <fullName evidence="3">Geranylgeranyl pyrophosphate synthetase</fullName>
    </recommendedName>
</protein>
<proteinExistence type="predicted"/>
<dbReference type="GeneID" id="63737026"/>
<dbReference type="PANTHER" id="PTHR35179">
    <property type="entry name" value="PROTEIN CBG02620"/>
    <property type="match status" value="1"/>
</dbReference>
<dbReference type="HOGENOM" id="CLU_030046_1_0_1"/>
<name>A0A0B2X099_METAS</name>